<dbReference type="Pfam" id="PF13417">
    <property type="entry name" value="GST_N_3"/>
    <property type="match status" value="1"/>
</dbReference>
<feature type="domain" description="GST N-terminal" evidence="1">
    <location>
        <begin position="1"/>
        <end position="77"/>
    </location>
</feature>
<dbReference type="OrthoDB" id="9782992at2"/>
<dbReference type="Gene3D" id="1.20.1050.10">
    <property type="match status" value="1"/>
</dbReference>
<dbReference type="SUPFAM" id="SSF47616">
    <property type="entry name" value="GST C-terminal domain-like"/>
    <property type="match status" value="1"/>
</dbReference>
<keyword evidence="4" id="KW-1185">Reference proteome</keyword>
<gene>
    <name evidence="3" type="ORF">AYR66_21105</name>
</gene>
<dbReference type="AlphaFoldDB" id="A0A254TG78"/>
<dbReference type="RefSeq" id="WP_088708466.1">
    <property type="nucleotide sequence ID" value="NZ_LSTO01000001.1"/>
</dbReference>
<feature type="domain" description="GST C-terminal" evidence="2">
    <location>
        <begin position="82"/>
        <end position="214"/>
    </location>
</feature>
<dbReference type="InterPro" id="IPR004045">
    <property type="entry name" value="Glutathione_S-Trfase_N"/>
</dbReference>
<sequence>MLKLCGFAGSNYYNKVKLALLEKGVAFEEELVWTDRSPELLARSPLGKIPFLETEHGRLCESQVIIDYLESAFPEKPLLPSDPFSAAKVRELITFMELHLELVARDLYAEAYFGGKVSDEVKARTQKLLTRNAKAFAKLAKFSPYVAGAEFTMADCAGVFHLPIISMTSKIIYGEDVLADLPVREYTKMLGERATVQRVNADRKANQEQMMKRIK</sequence>
<dbReference type="CDD" id="cd00570">
    <property type="entry name" value="GST_N_family"/>
    <property type="match status" value="1"/>
</dbReference>
<evidence type="ECO:0000259" key="2">
    <source>
        <dbReference type="PROSITE" id="PS50405"/>
    </source>
</evidence>
<dbReference type="GO" id="GO:0005737">
    <property type="term" value="C:cytoplasm"/>
    <property type="evidence" value="ECO:0007669"/>
    <property type="project" value="TreeGrafter"/>
</dbReference>
<reference evidence="3 4" key="1">
    <citation type="submission" date="2016-02" db="EMBL/GenBank/DDBJ databases">
        <authorList>
            <person name="Wen L."/>
            <person name="He K."/>
            <person name="Yang H."/>
        </authorList>
    </citation>
    <scope>NUCLEOTIDE SEQUENCE [LARGE SCALE GENOMIC DNA]</scope>
    <source>
        <strain evidence="3 4">TSA40</strain>
    </source>
</reference>
<keyword evidence="3" id="KW-0808">Transferase</keyword>
<dbReference type="PROSITE" id="PS50404">
    <property type="entry name" value="GST_NTER"/>
    <property type="match status" value="1"/>
</dbReference>
<dbReference type="InterPro" id="IPR050983">
    <property type="entry name" value="GST_Omega/HSP26"/>
</dbReference>
<dbReference type="SUPFAM" id="SSF52833">
    <property type="entry name" value="Thioredoxin-like"/>
    <property type="match status" value="1"/>
</dbReference>
<dbReference type="PANTHER" id="PTHR43968:SF6">
    <property type="entry name" value="GLUTATHIONE S-TRANSFERASE OMEGA"/>
    <property type="match status" value="1"/>
</dbReference>
<dbReference type="SFLD" id="SFLDS00019">
    <property type="entry name" value="Glutathione_Transferase_(cytos"/>
    <property type="match status" value="1"/>
</dbReference>
<dbReference type="InterPro" id="IPR036282">
    <property type="entry name" value="Glutathione-S-Trfase_C_sf"/>
</dbReference>
<accession>A0A254TG78</accession>
<dbReference type="EMBL" id="LSTO01000001">
    <property type="protein sequence ID" value="OWW21614.1"/>
    <property type="molecule type" value="Genomic_DNA"/>
</dbReference>
<evidence type="ECO:0000313" key="3">
    <source>
        <dbReference type="EMBL" id="OWW21614.1"/>
    </source>
</evidence>
<dbReference type="GO" id="GO:0016740">
    <property type="term" value="F:transferase activity"/>
    <property type="evidence" value="ECO:0007669"/>
    <property type="project" value="UniProtKB-KW"/>
</dbReference>
<dbReference type="InterPro" id="IPR040079">
    <property type="entry name" value="Glutathione_S-Trfase"/>
</dbReference>
<dbReference type="PANTHER" id="PTHR43968">
    <property type="match status" value="1"/>
</dbReference>
<dbReference type="InterPro" id="IPR010987">
    <property type="entry name" value="Glutathione-S-Trfase_C-like"/>
</dbReference>
<name>A0A254TG78_9BURK</name>
<protein>
    <submittedName>
        <fullName evidence="3">Glutathione S-transferase</fullName>
    </submittedName>
</protein>
<dbReference type="SFLD" id="SFLDG00358">
    <property type="entry name" value="Main_(cytGST)"/>
    <property type="match status" value="1"/>
</dbReference>
<dbReference type="PROSITE" id="PS50405">
    <property type="entry name" value="GST_CTER"/>
    <property type="match status" value="1"/>
</dbReference>
<evidence type="ECO:0000313" key="4">
    <source>
        <dbReference type="Proteomes" id="UP000197535"/>
    </source>
</evidence>
<proteinExistence type="predicted"/>
<dbReference type="Gene3D" id="3.40.30.10">
    <property type="entry name" value="Glutaredoxin"/>
    <property type="match status" value="1"/>
</dbReference>
<organism evidence="3 4">
    <name type="scientific">Noviherbaspirillum denitrificans</name>
    <dbReference type="NCBI Taxonomy" id="1968433"/>
    <lineage>
        <taxon>Bacteria</taxon>
        <taxon>Pseudomonadati</taxon>
        <taxon>Pseudomonadota</taxon>
        <taxon>Betaproteobacteria</taxon>
        <taxon>Burkholderiales</taxon>
        <taxon>Oxalobacteraceae</taxon>
        <taxon>Noviherbaspirillum</taxon>
    </lineage>
</organism>
<evidence type="ECO:0000259" key="1">
    <source>
        <dbReference type="PROSITE" id="PS50404"/>
    </source>
</evidence>
<dbReference type="Proteomes" id="UP000197535">
    <property type="component" value="Unassembled WGS sequence"/>
</dbReference>
<comment type="caution">
    <text evidence="3">The sequence shown here is derived from an EMBL/GenBank/DDBJ whole genome shotgun (WGS) entry which is preliminary data.</text>
</comment>
<dbReference type="InterPro" id="IPR036249">
    <property type="entry name" value="Thioredoxin-like_sf"/>
</dbReference>